<dbReference type="RefSeq" id="WP_181198227.1">
    <property type="nucleotide sequence ID" value="NZ_PVNK01000242.1"/>
</dbReference>
<dbReference type="InterPro" id="IPR005358">
    <property type="entry name" value="Puta_zinc/iron-chelating_dom"/>
</dbReference>
<keyword evidence="1" id="KW-0808">Transferase</keyword>
<evidence type="ECO:0000313" key="1">
    <source>
        <dbReference type="EMBL" id="PRP91456.1"/>
    </source>
</evidence>
<keyword evidence="1" id="KW-0969">Cilium</keyword>
<keyword evidence="1" id="KW-0489">Methyltransferase</keyword>
<name>A0A2S9XF05_9BACT</name>
<dbReference type="Proteomes" id="UP000237968">
    <property type="component" value="Unassembled WGS sequence"/>
</dbReference>
<keyword evidence="2" id="KW-1185">Reference proteome</keyword>
<proteinExistence type="predicted"/>
<dbReference type="AlphaFoldDB" id="A0A2S9XF05"/>
<dbReference type="GO" id="GO:0008168">
    <property type="term" value="F:methyltransferase activity"/>
    <property type="evidence" value="ECO:0007669"/>
    <property type="project" value="UniProtKB-KW"/>
</dbReference>
<keyword evidence="1" id="KW-0282">Flagellum</keyword>
<accession>A0A2S9XF05</accession>
<gene>
    <name evidence="1" type="ORF">ENSA5_55730</name>
</gene>
<sequence length="276" mass="31110">MPGLFDKLLRRRKLGVSVSREVAERASDHLLDMDEALEQLAELPGLEDFKRTRELPAEFLPLWDRALAAYDAYVQTMTTGPRALAVRCQAGCAACCHDVPTGVQAVELLAIYASYREFDDFAALHNQACDLSDELTALLASEAPGEAMVRSDSPEYARAQLAYRKSRRPCVFLDEDQRCRIYARRPLTCRMHHAITDPSWCWVDHDKAEDAVTPRLEPPSDILGHMKTIAARLDLELPTTLFGGLGLLGGQVMQTQPLTVRDETKTRRRARPKYRR</sequence>
<protein>
    <submittedName>
        <fullName evidence="1">Flagellin N-methylase</fullName>
    </submittedName>
</protein>
<evidence type="ECO:0000313" key="2">
    <source>
        <dbReference type="Proteomes" id="UP000237968"/>
    </source>
</evidence>
<dbReference type="EMBL" id="PVNK01000242">
    <property type="protein sequence ID" value="PRP91456.1"/>
    <property type="molecule type" value="Genomic_DNA"/>
</dbReference>
<dbReference type="Pfam" id="PF03692">
    <property type="entry name" value="CxxCxxCC"/>
    <property type="match status" value="1"/>
</dbReference>
<dbReference type="GO" id="GO:0032259">
    <property type="term" value="P:methylation"/>
    <property type="evidence" value="ECO:0007669"/>
    <property type="project" value="UniProtKB-KW"/>
</dbReference>
<keyword evidence="1" id="KW-0966">Cell projection</keyword>
<organism evidence="1 2">
    <name type="scientific">Enhygromyxa salina</name>
    <dbReference type="NCBI Taxonomy" id="215803"/>
    <lineage>
        <taxon>Bacteria</taxon>
        <taxon>Pseudomonadati</taxon>
        <taxon>Myxococcota</taxon>
        <taxon>Polyangia</taxon>
        <taxon>Nannocystales</taxon>
        <taxon>Nannocystaceae</taxon>
        <taxon>Enhygromyxa</taxon>
    </lineage>
</organism>
<comment type="caution">
    <text evidence="1">The sequence shown here is derived from an EMBL/GenBank/DDBJ whole genome shotgun (WGS) entry which is preliminary data.</text>
</comment>
<reference evidence="1 2" key="1">
    <citation type="submission" date="2018-03" db="EMBL/GenBank/DDBJ databases">
        <title>Draft Genome Sequences of the Obligatory Marine Myxobacteria Enhygromyxa salina SWB005.</title>
        <authorList>
            <person name="Poehlein A."/>
            <person name="Moghaddam J.A."/>
            <person name="Harms H."/>
            <person name="Alanjari M."/>
            <person name="Koenig G.M."/>
            <person name="Daniel R."/>
            <person name="Schaeberle T.F."/>
        </authorList>
    </citation>
    <scope>NUCLEOTIDE SEQUENCE [LARGE SCALE GENOMIC DNA]</scope>
    <source>
        <strain evidence="1 2">SWB005</strain>
    </source>
</reference>